<keyword evidence="11" id="KW-1185">Reference proteome</keyword>
<keyword evidence="7" id="KW-0198">Cysteine biosynthesis</keyword>
<dbReference type="EMBL" id="SMBZ01000002">
    <property type="protein sequence ID" value="TCV20297.1"/>
    <property type="molecule type" value="Genomic_DNA"/>
</dbReference>
<comment type="similarity">
    <text evidence="2">Belongs to the cysteine synthase/cystathionine beta-synthase family.</text>
</comment>
<evidence type="ECO:0000256" key="3">
    <source>
        <dbReference type="ARBA" id="ARBA00012681"/>
    </source>
</evidence>
<dbReference type="Gene3D" id="3.40.50.1100">
    <property type="match status" value="2"/>
</dbReference>
<comment type="cofactor">
    <cofactor evidence="1">
        <name>pyridoxal 5'-phosphate</name>
        <dbReference type="ChEBI" id="CHEBI:597326"/>
    </cofactor>
</comment>
<reference evidence="10 11" key="1">
    <citation type="submission" date="2019-03" db="EMBL/GenBank/DDBJ databases">
        <title>Genomic Encyclopedia of Type Strains, Phase IV (KMG-IV): sequencing the most valuable type-strain genomes for metagenomic binning, comparative biology and taxonomic classification.</title>
        <authorList>
            <person name="Goeker M."/>
        </authorList>
    </citation>
    <scope>NUCLEOTIDE SEQUENCE [LARGE SCALE GENOMIC DNA]</scope>
    <source>
        <strain evidence="10 11">DSM 22362</strain>
    </source>
</reference>
<protein>
    <recommendedName>
        <fullName evidence="3">cysteine synthase</fullName>
        <ecNumber evidence="3">2.5.1.47</ecNumber>
    </recommendedName>
</protein>
<dbReference type="CDD" id="cd01561">
    <property type="entry name" value="CBS_like"/>
    <property type="match status" value="1"/>
</dbReference>
<dbReference type="InterPro" id="IPR036052">
    <property type="entry name" value="TrpB-like_PALP_sf"/>
</dbReference>
<dbReference type="RefSeq" id="WP_132776023.1">
    <property type="nucleotide sequence ID" value="NZ_SMBZ01000002.1"/>
</dbReference>
<evidence type="ECO:0000313" key="11">
    <source>
        <dbReference type="Proteomes" id="UP000295197"/>
    </source>
</evidence>
<dbReference type="AlphaFoldDB" id="A0A4R3VZJ4"/>
<name>A0A4R3VZJ4_9SPHI</name>
<evidence type="ECO:0000256" key="7">
    <source>
        <dbReference type="ARBA" id="ARBA00023192"/>
    </source>
</evidence>
<dbReference type="PANTHER" id="PTHR10314">
    <property type="entry name" value="CYSTATHIONINE BETA-SYNTHASE"/>
    <property type="match status" value="1"/>
</dbReference>
<evidence type="ECO:0000256" key="1">
    <source>
        <dbReference type="ARBA" id="ARBA00001933"/>
    </source>
</evidence>
<dbReference type="Proteomes" id="UP000295197">
    <property type="component" value="Unassembled WGS sequence"/>
</dbReference>
<feature type="domain" description="Tryptophan synthase beta chain-like PALP" evidence="9">
    <location>
        <begin position="26"/>
        <end position="312"/>
    </location>
</feature>
<organism evidence="10 11">
    <name type="scientific">Sphingobacterium alimentarium</name>
    <dbReference type="NCBI Taxonomy" id="797292"/>
    <lineage>
        <taxon>Bacteria</taxon>
        <taxon>Pseudomonadati</taxon>
        <taxon>Bacteroidota</taxon>
        <taxon>Sphingobacteriia</taxon>
        <taxon>Sphingobacteriales</taxon>
        <taxon>Sphingobacteriaceae</taxon>
        <taxon>Sphingobacterium</taxon>
    </lineage>
</organism>
<comment type="catalytic activity">
    <reaction evidence="8">
        <text>O-acetyl-L-serine + hydrogen sulfide = L-cysteine + acetate</text>
        <dbReference type="Rhea" id="RHEA:14829"/>
        <dbReference type="ChEBI" id="CHEBI:29919"/>
        <dbReference type="ChEBI" id="CHEBI:30089"/>
        <dbReference type="ChEBI" id="CHEBI:35235"/>
        <dbReference type="ChEBI" id="CHEBI:58340"/>
        <dbReference type="EC" id="2.5.1.47"/>
    </reaction>
</comment>
<evidence type="ECO:0000256" key="2">
    <source>
        <dbReference type="ARBA" id="ARBA00007103"/>
    </source>
</evidence>
<dbReference type="SUPFAM" id="SSF53686">
    <property type="entry name" value="Tryptophan synthase beta subunit-like PLP-dependent enzymes"/>
    <property type="match status" value="1"/>
</dbReference>
<accession>A0A4R3VZJ4</accession>
<evidence type="ECO:0000259" key="9">
    <source>
        <dbReference type="Pfam" id="PF00291"/>
    </source>
</evidence>
<gene>
    <name evidence="10" type="ORF">EDC17_10023</name>
</gene>
<evidence type="ECO:0000313" key="10">
    <source>
        <dbReference type="EMBL" id="TCV20297.1"/>
    </source>
</evidence>
<dbReference type="EC" id="2.5.1.47" evidence="3"/>
<keyword evidence="4" id="KW-0028">Amino-acid biosynthesis</keyword>
<dbReference type="Pfam" id="PF00291">
    <property type="entry name" value="PALP"/>
    <property type="match status" value="1"/>
</dbReference>
<evidence type="ECO:0000256" key="8">
    <source>
        <dbReference type="ARBA" id="ARBA00047931"/>
    </source>
</evidence>
<dbReference type="InterPro" id="IPR050214">
    <property type="entry name" value="Cys_Synth/Cystath_Beta-Synth"/>
</dbReference>
<dbReference type="OrthoDB" id="9808024at2"/>
<keyword evidence="6" id="KW-0663">Pyridoxal phosphate</keyword>
<comment type="caution">
    <text evidence="10">The sequence shown here is derived from an EMBL/GenBank/DDBJ whole genome shotgun (WGS) entry which is preliminary data.</text>
</comment>
<proteinExistence type="inferred from homology"/>
<evidence type="ECO:0000256" key="4">
    <source>
        <dbReference type="ARBA" id="ARBA00022605"/>
    </source>
</evidence>
<evidence type="ECO:0000256" key="6">
    <source>
        <dbReference type="ARBA" id="ARBA00022898"/>
    </source>
</evidence>
<dbReference type="FunFam" id="3.40.50.1100:FF:000006">
    <property type="entry name" value="Cysteine synthase"/>
    <property type="match status" value="1"/>
</dbReference>
<dbReference type="InterPro" id="IPR001926">
    <property type="entry name" value="TrpB-like_PALP"/>
</dbReference>
<sequence>MNDIFTEEKELSVEMENRFKHLWCLVGNTPMLELQYTYKGKPGKIYVKCENYNLTGSIKDRMALFILYKAYMNCQIQPEDTIVEATSGNTGIAFSAIGKALGHQVKIIMPNWLSKERIDIIKSMGADIQLISKEEGGFLGSIRLSEELAAAGGVFLPCQFENEFNAEAHELTTGKEIALQLKNKGLTADAFVAGVGTGGTVMGVGKQLKNYNPFVKIHPLEPQESPTLTTGYKVGAHRIQGISDEFIPAIVKLEELDEVVCASDGDSILMAQKLAKQLGLAVGISSGANVIGAIKIKEQLGDDAVVVTLLCDDNKKYLSTDLVKEEPIKEGYISTDLEFTGFQPIARLEKPLIG</sequence>
<keyword evidence="5" id="KW-0808">Transferase</keyword>
<evidence type="ECO:0000256" key="5">
    <source>
        <dbReference type="ARBA" id="ARBA00022679"/>
    </source>
</evidence>
<dbReference type="GO" id="GO:0004124">
    <property type="term" value="F:cysteine synthase activity"/>
    <property type="evidence" value="ECO:0007669"/>
    <property type="project" value="UniProtKB-EC"/>
</dbReference>